<dbReference type="Proteomes" id="UP000444721">
    <property type="component" value="Unassembled WGS sequence"/>
</dbReference>
<feature type="region of interest" description="Disordered" evidence="6">
    <location>
        <begin position="117"/>
        <end position="158"/>
    </location>
</feature>
<comment type="subcellular location">
    <subcellularLocation>
        <location evidence="1">Nucleus</location>
    </subcellularLocation>
</comment>
<keyword evidence="4" id="KW-0804">Transcription</keyword>
<proteinExistence type="predicted"/>
<dbReference type="PANTHER" id="PTHR10880:SF15">
    <property type="entry name" value="MSL COMPLEX SUBUNIT 3"/>
    <property type="match status" value="1"/>
</dbReference>
<evidence type="ECO:0000256" key="5">
    <source>
        <dbReference type="ARBA" id="ARBA00023242"/>
    </source>
</evidence>
<keyword evidence="2" id="KW-0156">Chromatin regulator</keyword>
<dbReference type="InterPro" id="IPR008676">
    <property type="entry name" value="MRG"/>
</dbReference>
<organism evidence="8 9">
    <name type="scientific">Naegleria fowleri</name>
    <name type="common">Brain eating amoeba</name>
    <dbReference type="NCBI Taxonomy" id="5763"/>
    <lineage>
        <taxon>Eukaryota</taxon>
        <taxon>Discoba</taxon>
        <taxon>Heterolobosea</taxon>
        <taxon>Tetramitia</taxon>
        <taxon>Eutetramitia</taxon>
        <taxon>Vahlkampfiidae</taxon>
        <taxon>Naegleria</taxon>
    </lineage>
</organism>
<feature type="domain" description="MRG" evidence="7">
    <location>
        <begin position="150"/>
        <end position="321"/>
    </location>
</feature>
<evidence type="ECO:0000313" key="9">
    <source>
        <dbReference type="Proteomes" id="UP000444721"/>
    </source>
</evidence>
<dbReference type="GO" id="GO:0006325">
    <property type="term" value="P:chromatin organization"/>
    <property type="evidence" value="ECO:0007669"/>
    <property type="project" value="UniProtKB-KW"/>
</dbReference>
<evidence type="ECO:0000259" key="7">
    <source>
        <dbReference type="Pfam" id="PF05712"/>
    </source>
</evidence>
<comment type="caution">
    <text evidence="8">The sequence shown here is derived from an EMBL/GenBank/DDBJ whole genome shotgun (WGS) entry which is preliminary data.</text>
</comment>
<dbReference type="AlphaFoldDB" id="A0A6A5C396"/>
<keyword evidence="9" id="KW-1185">Reference proteome</keyword>
<dbReference type="Pfam" id="PF05712">
    <property type="entry name" value="MRG"/>
    <property type="match status" value="1"/>
</dbReference>
<dbReference type="InterPro" id="IPR038217">
    <property type="entry name" value="MRG_C_sf"/>
</dbReference>
<dbReference type="VEuPathDB" id="AmoebaDB:NfTy_078710"/>
<evidence type="ECO:0000256" key="1">
    <source>
        <dbReference type="ARBA" id="ARBA00004123"/>
    </source>
</evidence>
<feature type="compositionally biased region" description="Basic and acidic residues" evidence="6">
    <location>
        <begin position="117"/>
        <end position="144"/>
    </location>
</feature>
<gene>
    <name evidence="8" type="ORF">FDP41_013010</name>
</gene>
<sequence length="328" mass="38438">MKLEDIESLSEGDFVFCRKEDVGIYFRSKIGSVDLENKTLHLHYYHMSQEEDLSFEEAERRLLKFSKSNEIQLFNDKKLGMKSGNIRLKLEKLETTGKPYNTNDKDDEDAEDYKKVTSFEKDKQGSNNETGKRKREESGSESHDTVQTASSSENSLLSPESTMLKLPQFIRQELYKDYTQVKIEKKLHKLDKEKTVALIVEGYLKELEEQDVPETEYDICKCVMDGIVKYFDCYCETFLLYPEEERQFDEEQTKRKSKKTTSKKNDEDTIPASTIYGLHHLLRLFTILPKLLSRMPEGMTLRQSTKSLIYQKLEGFFGYLELFMQNVQ</sequence>
<dbReference type="GeneID" id="68120225"/>
<dbReference type="VEuPathDB" id="AmoebaDB:NF0122600"/>
<keyword evidence="5" id="KW-0539">Nucleus</keyword>
<accession>A0A6A5C396</accession>
<dbReference type="OrthoDB" id="124855at2759"/>
<dbReference type="PANTHER" id="PTHR10880">
    <property type="entry name" value="MORTALITY FACTOR 4-LIKE PROTEIN"/>
    <property type="match status" value="1"/>
</dbReference>
<dbReference type="VEuPathDB" id="AmoebaDB:FDP41_013010"/>
<dbReference type="InterPro" id="IPR026541">
    <property type="entry name" value="MRG_dom"/>
</dbReference>
<dbReference type="Gene3D" id="1.10.274.30">
    <property type="entry name" value="MRG domain"/>
    <property type="match status" value="1"/>
</dbReference>
<evidence type="ECO:0000313" key="8">
    <source>
        <dbReference type="EMBL" id="KAF0981222.1"/>
    </source>
</evidence>
<name>A0A6A5C396_NAEFO</name>
<keyword evidence="3" id="KW-0805">Transcription regulation</keyword>
<dbReference type="PROSITE" id="PS51640">
    <property type="entry name" value="MRG"/>
    <property type="match status" value="1"/>
</dbReference>
<evidence type="ECO:0000256" key="3">
    <source>
        <dbReference type="ARBA" id="ARBA00023015"/>
    </source>
</evidence>
<dbReference type="GO" id="GO:0000123">
    <property type="term" value="C:histone acetyltransferase complex"/>
    <property type="evidence" value="ECO:0007669"/>
    <property type="project" value="TreeGrafter"/>
</dbReference>
<dbReference type="RefSeq" id="XP_044565935.1">
    <property type="nucleotide sequence ID" value="XM_044703594.1"/>
</dbReference>
<dbReference type="GO" id="GO:0005634">
    <property type="term" value="C:nucleus"/>
    <property type="evidence" value="ECO:0007669"/>
    <property type="project" value="UniProtKB-SubCell"/>
</dbReference>
<dbReference type="GO" id="GO:0006355">
    <property type="term" value="P:regulation of DNA-templated transcription"/>
    <property type="evidence" value="ECO:0007669"/>
    <property type="project" value="InterPro"/>
</dbReference>
<reference evidence="8 9" key="1">
    <citation type="journal article" date="2019" name="Sci. Rep.">
        <title>Nanopore sequencing improves the draft genome of the human pathogenic amoeba Naegleria fowleri.</title>
        <authorList>
            <person name="Liechti N."/>
            <person name="Schurch N."/>
            <person name="Bruggmann R."/>
            <person name="Wittwer M."/>
        </authorList>
    </citation>
    <scope>NUCLEOTIDE SEQUENCE [LARGE SCALE GENOMIC DNA]</scope>
    <source>
        <strain evidence="8 9">ATCC 30894</strain>
    </source>
</reference>
<evidence type="ECO:0000256" key="2">
    <source>
        <dbReference type="ARBA" id="ARBA00022853"/>
    </source>
</evidence>
<evidence type="ECO:0000256" key="6">
    <source>
        <dbReference type="SAM" id="MobiDB-lite"/>
    </source>
</evidence>
<dbReference type="EMBL" id="VFQX01000016">
    <property type="protein sequence ID" value="KAF0981222.1"/>
    <property type="molecule type" value="Genomic_DNA"/>
</dbReference>
<evidence type="ECO:0000256" key="4">
    <source>
        <dbReference type="ARBA" id="ARBA00023163"/>
    </source>
</evidence>
<protein>
    <recommendedName>
        <fullName evidence="7">MRG domain-containing protein</fullName>
    </recommendedName>
</protein>